<evidence type="ECO:0000256" key="8">
    <source>
        <dbReference type="ARBA" id="ARBA00044876"/>
    </source>
</evidence>
<feature type="domain" description="Major facilitator superfamily (MFS) profile" evidence="26">
    <location>
        <begin position="12"/>
        <end position="409"/>
    </location>
</feature>
<evidence type="ECO:0000256" key="25">
    <source>
        <dbReference type="SAM" id="Phobius"/>
    </source>
</evidence>
<keyword evidence="5 25" id="KW-1133">Transmembrane helix</keyword>
<evidence type="ECO:0000256" key="10">
    <source>
        <dbReference type="ARBA" id="ARBA00044881"/>
    </source>
</evidence>
<comment type="caution">
    <text evidence="27">The sequence shown here is derived from an EMBL/GenBank/DDBJ whole genome shotgun (WGS) entry which is preliminary data.</text>
</comment>
<evidence type="ECO:0000256" key="16">
    <source>
        <dbReference type="ARBA" id="ARBA00044900"/>
    </source>
</evidence>
<evidence type="ECO:0000256" key="13">
    <source>
        <dbReference type="ARBA" id="ARBA00044893"/>
    </source>
</evidence>
<evidence type="ECO:0000256" key="3">
    <source>
        <dbReference type="ARBA" id="ARBA00022448"/>
    </source>
</evidence>
<comment type="catalytic activity">
    <reaction evidence="14">
        <text>L-aspartyl-L-lysine(out) = L-aspartyl-L-lysine(in)</text>
        <dbReference type="Rhea" id="RHEA:79411"/>
        <dbReference type="ChEBI" id="CHEBI:229953"/>
    </reaction>
</comment>
<feature type="transmembrane region" description="Helical" evidence="25">
    <location>
        <begin position="77"/>
        <end position="95"/>
    </location>
</feature>
<comment type="catalytic activity">
    <reaction evidence="8">
        <text>L-lysyl-L-alanine(out) = L-lysyl-L-alanine(in)</text>
        <dbReference type="Rhea" id="RHEA:79399"/>
        <dbReference type="ChEBI" id="CHEBI:229954"/>
    </reaction>
</comment>
<evidence type="ECO:0000256" key="1">
    <source>
        <dbReference type="ARBA" id="ARBA00004155"/>
    </source>
</evidence>
<evidence type="ECO:0000256" key="17">
    <source>
        <dbReference type="ARBA" id="ARBA00044903"/>
    </source>
</evidence>
<feature type="transmembrane region" description="Helical" evidence="25">
    <location>
        <begin position="167"/>
        <end position="186"/>
    </location>
</feature>
<evidence type="ECO:0000256" key="18">
    <source>
        <dbReference type="ARBA" id="ARBA00044912"/>
    </source>
</evidence>
<feature type="transmembrane region" description="Helical" evidence="25">
    <location>
        <begin position="252"/>
        <end position="273"/>
    </location>
</feature>
<evidence type="ECO:0000256" key="12">
    <source>
        <dbReference type="ARBA" id="ARBA00044891"/>
    </source>
</evidence>
<name>A0A8J3E9R6_9GAMM</name>
<dbReference type="AlphaFoldDB" id="A0A8J3E9R6"/>
<keyword evidence="3" id="KW-0813">Transport</keyword>
<dbReference type="RefSeq" id="WP_117003195.1">
    <property type="nucleotide sequence ID" value="NZ_BMJS01000022.1"/>
</dbReference>
<evidence type="ECO:0000256" key="14">
    <source>
        <dbReference type="ARBA" id="ARBA00044898"/>
    </source>
</evidence>
<comment type="catalytic activity">
    <reaction evidence="19">
        <text>L-alanyl-L-lysine(out) = L-alanyl-L-lysine(in)</text>
        <dbReference type="Rhea" id="RHEA:79415"/>
        <dbReference type="ChEBI" id="CHEBI:192470"/>
    </reaction>
</comment>
<dbReference type="EMBL" id="BMJS01000022">
    <property type="protein sequence ID" value="GGG01500.1"/>
    <property type="molecule type" value="Genomic_DNA"/>
</dbReference>
<evidence type="ECO:0000256" key="21">
    <source>
        <dbReference type="ARBA" id="ARBA00044985"/>
    </source>
</evidence>
<evidence type="ECO:0000256" key="19">
    <source>
        <dbReference type="ARBA" id="ARBA00044919"/>
    </source>
</evidence>
<gene>
    <name evidence="27" type="ORF">GCM10010995_18710</name>
</gene>
<comment type="catalytic activity">
    <reaction evidence="16">
        <text>L-lysyl-L-lysine(out) = L-lysyl-L-lysine(in)</text>
        <dbReference type="Rhea" id="RHEA:79403"/>
        <dbReference type="ChEBI" id="CHEBI:229956"/>
    </reaction>
</comment>
<organism evidence="27 28">
    <name type="scientific">Cysteiniphilum litorale</name>
    <dbReference type="NCBI Taxonomy" id="2056700"/>
    <lineage>
        <taxon>Bacteria</taxon>
        <taxon>Pseudomonadati</taxon>
        <taxon>Pseudomonadota</taxon>
        <taxon>Gammaproteobacteria</taxon>
        <taxon>Thiotrichales</taxon>
        <taxon>Fastidiosibacteraceae</taxon>
        <taxon>Cysteiniphilum</taxon>
    </lineage>
</organism>
<comment type="function">
    <text evidence="23">Lysosomal dipeptide uniporter that selectively exports lysine, arginine or histidine-containing dipeptides with a net positive charge from the lysosome lumen into the cytosol. Could play a role in a specific type of protein O-glycosylation indirectly regulating macrophages migration and tissue invasion. Also essential for liver homeostasis.</text>
</comment>
<evidence type="ECO:0000256" key="22">
    <source>
        <dbReference type="ARBA" id="ARBA00045018"/>
    </source>
</evidence>
<comment type="catalytic activity">
    <reaction evidence="20">
        <text>L-lysyl-glycine(out) = L-lysyl-glycine(in)</text>
        <dbReference type="Rhea" id="RHEA:79407"/>
        <dbReference type="ChEBI" id="CHEBI:191202"/>
    </reaction>
</comment>
<dbReference type="PANTHER" id="PTHR23512">
    <property type="entry name" value="MAJOR FACILITATOR SUPERFAMILY DOMAIN-CONTAINING PROTEIN 1"/>
    <property type="match status" value="1"/>
</dbReference>
<comment type="catalytic activity">
    <reaction evidence="11">
        <text>L-alpha-aminoacyl-L-histidine(out) = L-alpha-aminoacyl-L-histidine(in)</text>
        <dbReference type="Rhea" id="RHEA:79375"/>
        <dbReference type="ChEBI" id="CHEBI:229967"/>
    </reaction>
</comment>
<evidence type="ECO:0000259" key="26">
    <source>
        <dbReference type="PROSITE" id="PS50850"/>
    </source>
</evidence>
<comment type="catalytic activity">
    <reaction evidence="15">
        <text>L-arginyl-L-alpha-amino acid(out) = L-arginyl-L-alpha-amino acid(in)</text>
        <dbReference type="Rhea" id="RHEA:79371"/>
        <dbReference type="ChEBI" id="CHEBI:84315"/>
    </reaction>
</comment>
<dbReference type="InterPro" id="IPR020846">
    <property type="entry name" value="MFS_dom"/>
</dbReference>
<dbReference type="PANTHER" id="PTHR23512:SF3">
    <property type="entry name" value="MAJOR FACILITATOR SUPERFAMILY DOMAIN-CONTAINING PROTEIN 1"/>
    <property type="match status" value="1"/>
</dbReference>
<reference evidence="27" key="1">
    <citation type="journal article" date="2014" name="Int. J. Syst. Evol. Microbiol.">
        <title>Complete genome sequence of Corynebacterium casei LMG S-19264T (=DSM 44701T), isolated from a smear-ripened cheese.</title>
        <authorList>
            <consortium name="US DOE Joint Genome Institute (JGI-PGF)"/>
            <person name="Walter F."/>
            <person name="Albersmeier A."/>
            <person name="Kalinowski J."/>
            <person name="Ruckert C."/>
        </authorList>
    </citation>
    <scope>NUCLEOTIDE SEQUENCE</scope>
    <source>
        <strain evidence="27">CGMCC 1.15758</strain>
    </source>
</reference>
<feature type="transmembrane region" description="Helical" evidence="25">
    <location>
        <begin position="45"/>
        <end position="70"/>
    </location>
</feature>
<proteinExistence type="inferred from homology"/>
<evidence type="ECO:0000256" key="24">
    <source>
        <dbReference type="ARBA" id="ARBA00046376"/>
    </source>
</evidence>
<comment type="catalytic activity">
    <reaction evidence="9">
        <text>L-histidyl-glycine(out) = L-histidyl-glycine(in)</text>
        <dbReference type="Rhea" id="RHEA:79395"/>
        <dbReference type="ChEBI" id="CHEBI:229957"/>
    </reaction>
</comment>
<dbReference type="Gene3D" id="1.20.1250.20">
    <property type="entry name" value="MFS general substrate transporter like domains"/>
    <property type="match status" value="2"/>
</dbReference>
<evidence type="ECO:0000313" key="28">
    <source>
        <dbReference type="Proteomes" id="UP000636949"/>
    </source>
</evidence>
<accession>A0A8J3E9R6</accession>
<keyword evidence="28" id="KW-1185">Reference proteome</keyword>
<feature type="transmembrane region" description="Helical" evidence="25">
    <location>
        <begin position="101"/>
        <end position="121"/>
    </location>
</feature>
<feature type="transmembrane region" description="Helical" evidence="25">
    <location>
        <begin position="311"/>
        <end position="331"/>
    </location>
</feature>
<evidence type="ECO:0000256" key="23">
    <source>
        <dbReference type="ARBA" id="ARBA00045709"/>
    </source>
</evidence>
<keyword evidence="7" id="KW-0458">Lysosome</keyword>
<feature type="transmembrane region" description="Helical" evidence="25">
    <location>
        <begin position="133"/>
        <end position="155"/>
    </location>
</feature>
<evidence type="ECO:0000256" key="20">
    <source>
        <dbReference type="ARBA" id="ARBA00044924"/>
    </source>
</evidence>
<dbReference type="Proteomes" id="UP000636949">
    <property type="component" value="Unassembled WGS sequence"/>
</dbReference>
<comment type="subcellular location">
    <subcellularLocation>
        <location evidence="1">Lysosome membrane</location>
        <topology evidence="1">Multi-pass membrane protein</topology>
    </subcellularLocation>
</comment>
<evidence type="ECO:0000256" key="9">
    <source>
        <dbReference type="ARBA" id="ARBA00044878"/>
    </source>
</evidence>
<dbReference type="OrthoDB" id="5291895at2"/>
<dbReference type="InterPro" id="IPR011701">
    <property type="entry name" value="MFS"/>
</dbReference>
<reference evidence="27" key="2">
    <citation type="submission" date="2020-09" db="EMBL/GenBank/DDBJ databases">
        <authorList>
            <person name="Sun Q."/>
            <person name="Zhou Y."/>
        </authorList>
    </citation>
    <scope>NUCLEOTIDE SEQUENCE</scope>
    <source>
        <strain evidence="27">CGMCC 1.15758</strain>
    </source>
</reference>
<dbReference type="InterPro" id="IPR036259">
    <property type="entry name" value="MFS_trans_sf"/>
</dbReference>
<dbReference type="GO" id="GO:0022857">
    <property type="term" value="F:transmembrane transporter activity"/>
    <property type="evidence" value="ECO:0007669"/>
    <property type="project" value="InterPro"/>
</dbReference>
<comment type="subunit">
    <text evidence="24">Homodimer. Interacts with lysosomal protein GLMP (via lumenal domain); the interaction starts while both proteins are still in the endoplasmic reticulum and is required for stabilization of MFSD1 in lysosomes but has no direct effect on its targeting to lysosomes or transporter activity.</text>
</comment>
<evidence type="ECO:0000256" key="4">
    <source>
        <dbReference type="ARBA" id="ARBA00022692"/>
    </source>
</evidence>
<dbReference type="GO" id="GO:0005765">
    <property type="term" value="C:lysosomal membrane"/>
    <property type="evidence" value="ECO:0007669"/>
    <property type="project" value="UniProtKB-SubCell"/>
</dbReference>
<evidence type="ECO:0000313" key="27">
    <source>
        <dbReference type="EMBL" id="GGG01500.1"/>
    </source>
</evidence>
<evidence type="ECO:0000256" key="5">
    <source>
        <dbReference type="ARBA" id="ARBA00022989"/>
    </source>
</evidence>
<comment type="catalytic activity">
    <reaction evidence="12">
        <text>L-lysyl-L-alpha-amino acid(out) = L-lysyl-L-alpha-amino acid(in)</text>
        <dbReference type="Rhea" id="RHEA:79387"/>
        <dbReference type="ChEBI" id="CHEBI:229965"/>
    </reaction>
</comment>
<dbReference type="PROSITE" id="PS50850">
    <property type="entry name" value="MFS"/>
    <property type="match status" value="1"/>
</dbReference>
<evidence type="ECO:0000256" key="11">
    <source>
        <dbReference type="ARBA" id="ARBA00044884"/>
    </source>
</evidence>
<protein>
    <recommendedName>
        <fullName evidence="21">Lysosomal dipeptide transporter MFSD1</fullName>
    </recommendedName>
    <alternativeName>
        <fullName evidence="22">Major facilitator superfamily domain-containing protein 1</fullName>
    </alternativeName>
</protein>
<comment type="catalytic activity">
    <reaction evidence="17">
        <text>L-arginyl-glycine(out) = L-arginyl-glycine(in)</text>
        <dbReference type="Rhea" id="RHEA:79391"/>
        <dbReference type="ChEBI" id="CHEBI:229955"/>
    </reaction>
</comment>
<comment type="catalytic activity">
    <reaction evidence="10">
        <text>L-alpha-aminoacyl-L-arginine(out) = L-alpha-aminoacyl-L-arginine(in)</text>
        <dbReference type="Rhea" id="RHEA:79367"/>
        <dbReference type="ChEBI" id="CHEBI:229968"/>
    </reaction>
</comment>
<dbReference type="InterPro" id="IPR052187">
    <property type="entry name" value="MFSD1"/>
</dbReference>
<feature type="transmembrane region" description="Helical" evidence="25">
    <location>
        <begin position="285"/>
        <end position="305"/>
    </location>
</feature>
<feature type="transmembrane region" description="Helical" evidence="25">
    <location>
        <begin position="214"/>
        <end position="232"/>
    </location>
</feature>
<comment type="catalytic activity">
    <reaction evidence="18">
        <text>L-histidyl-L-alpha-amino acid(out) = L-histidyl-L-alpha-amino acid(in)</text>
        <dbReference type="Rhea" id="RHEA:79379"/>
        <dbReference type="ChEBI" id="CHEBI:229964"/>
    </reaction>
</comment>
<evidence type="ECO:0000256" key="15">
    <source>
        <dbReference type="ARBA" id="ARBA00044899"/>
    </source>
</evidence>
<dbReference type="SUPFAM" id="SSF103473">
    <property type="entry name" value="MFS general substrate transporter"/>
    <property type="match status" value="1"/>
</dbReference>
<dbReference type="Pfam" id="PF07690">
    <property type="entry name" value="MFS_1"/>
    <property type="match status" value="1"/>
</dbReference>
<evidence type="ECO:0000256" key="2">
    <source>
        <dbReference type="ARBA" id="ARBA00008335"/>
    </source>
</evidence>
<comment type="catalytic activity">
    <reaction evidence="13">
        <text>L-alpha-aminoacyl-L-lysine(out) = L-alpha-aminoacyl-L-lysine(in)</text>
        <dbReference type="Rhea" id="RHEA:79383"/>
        <dbReference type="ChEBI" id="CHEBI:229966"/>
    </reaction>
</comment>
<feature type="transmembrane region" description="Helical" evidence="25">
    <location>
        <begin position="382"/>
        <end position="403"/>
    </location>
</feature>
<comment type="similarity">
    <text evidence="2">Belongs to the major facilitator superfamily.</text>
</comment>
<keyword evidence="4 25" id="KW-0812">Transmembrane</keyword>
<evidence type="ECO:0000256" key="6">
    <source>
        <dbReference type="ARBA" id="ARBA00023136"/>
    </source>
</evidence>
<sequence>MKAKTLTVAWLIWLVAAIFYALDYFQHTAPSVLLAPIAHSLNLDINQVVSVMAIYFPIYAIAQIPAGLMLDRFGCKWTLSLSCLVMSLGILVFIWDQSLSMMWIGRILIAIGSAFAFLGALKVASDVLPNNVFPIAVGLTNTIGVLGGIFGQVLLAYWIEKLTWEGALWLIGYIGVIFSLVIYLFVRPREFVTHKAISRKLSKAHLYVLKSKDLWLIAIYAGIMVGTVVNAFSELYDVVFLQYTYQFDATTAASISAMIFIGIAVGGPTHGIVARLTNSKKAWMVITNVMTIIVFSLIVLLPDVFSISMLYVLYFLLGFFVSSMLLAFAVVDDIFPSKVHGTVLAVVNMTIGLSAALFQHLVDYVSMWINGGDLKEIHNPNVFTGAFLVLLLPLFLSLILLILTNVKAGFVMFPLKK</sequence>
<evidence type="ECO:0000256" key="7">
    <source>
        <dbReference type="ARBA" id="ARBA00023228"/>
    </source>
</evidence>
<keyword evidence="6 25" id="KW-0472">Membrane</keyword>
<feature type="transmembrane region" description="Helical" evidence="25">
    <location>
        <begin position="343"/>
        <end position="362"/>
    </location>
</feature>